<evidence type="ECO:0000313" key="3">
    <source>
        <dbReference type="EMBL" id="KZS03147.1"/>
    </source>
</evidence>
<dbReference type="InterPro" id="IPR021109">
    <property type="entry name" value="Peptidase_aspartic_dom_sf"/>
</dbReference>
<dbReference type="Pfam" id="PF13975">
    <property type="entry name" value="gag-asp_proteas"/>
    <property type="match status" value="1"/>
</dbReference>
<dbReference type="CDD" id="cd00303">
    <property type="entry name" value="retropepsin_like"/>
    <property type="match status" value="1"/>
</dbReference>
<dbReference type="PROSITE" id="PS50175">
    <property type="entry name" value="ASP_PROT_RETROV"/>
    <property type="match status" value="1"/>
</dbReference>
<protein>
    <recommendedName>
        <fullName evidence="2">Peptidase A2 domain-containing protein</fullName>
    </recommendedName>
</protein>
<accession>A0A164KCH2</accession>
<name>A0A164KCH2_9CRUS</name>
<evidence type="ECO:0000256" key="1">
    <source>
        <dbReference type="ARBA" id="ARBA00022801"/>
    </source>
</evidence>
<organism evidence="3 4">
    <name type="scientific">Daphnia magna</name>
    <dbReference type="NCBI Taxonomy" id="35525"/>
    <lineage>
        <taxon>Eukaryota</taxon>
        <taxon>Metazoa</taxon>
        <taxon>Ecdysozoa</taxon>
        <taxon>Arthropoda</taxon>
        <taxon>Crustacea</taxon>
        <taxon>Branchiopoda</taxon>
        <taxon>Diplostraca</taxon>
        <taxon>Cladocera</taxon>
        <taxon>Anomopoda</taxon>
        <taxon>Daphniidae</taxon>
        <taxon>Daphnia</taxon>
    </lineage>
</organism>
<dbReference type="SUPFAM" id="SSF50630">
    <property type="entry name" value="Acid proteases"/>
    <property type="match status" value="1"/>
</dbReference>
<dbReference type="Proteomes" id="UP000076858">
    <property type="component" value="Unassembled WGS sequence"/>
</dbReference>
<feature type="domain" description="Peptidase A2" evidence="2">
    <location>
        <begin position="21"/>
        <end position="118"/>
    </location>
</feature>
<reference evidence="3 4" key="1">
    <citation type="submission" date="2016-03" db="EMBL/GenBank/DDBJ databases">
        <title>EvidentialGene: Evidence-directed Construction of Genes on Genomes.</title>
        <authorList>
            <person name="Gilbert D.G."/>
            <person name="Choi J.-H."/>
            <person name="Mockaitis K."/>
            <person name="Colbourne J."/>
            <person name="Pfrender M."/>
        </authorList>
    </citation>
    <scope>NUCLEOTIDE SEQUENCE [LARGE SCALE GENOMIC DNA]</scope>
    <source>
        <strain evidence="3 4">Xinb3</strain>
        <tissue evidence="3">Complete organism</tissue>
    </source>
</reference>
<dbReference type="AlphaFoldDB" id="A0A164KCH2"/>
<dbReference type="Gene3D" id="2.40.70.10">
    <property type="entry name" value="Acid Proteases"/>
    <property type="match status" value="1"/>
</dbReference>
<dbReference type="GO" id="GO:0004190">
    <property type="term" value="F:aspartic-type endopeptidase activity"/>
    <property type="evidence" value="ECO:0007669"/>
    <property type="project" value="InterPro"/>
</dbReference>
<keyword evidence="1" id="KW-0378">Hydrolase</keyword>
<keyword evidence="4" id="KW-1185">Reference proteome</keyword>
<proteinExistence type="predicted"/>
<comment type="caution">
    <text evidence="3">The sequence shown here is derived from an EMBL/GenBank/DDBJ whole genome shotgun (WGS) entry which is preliminary data.</text>
</comment>
<dbReference type="EMBL" id="LRGB01003337">
    <property type="protein sequence ID" value="KZS03147.1"/>
    <property type="molecule type" value="Genomic_DNA"/>
</dbReference>
<dbReference type="GO" id="GO:0006508">
    <property type="term" value="P:proteolysis"/>
    <property type="evidence" value="ECO:0007669"/>
    <property type="project" value="InterPro"/>
</dbReference>
<dbReference type="InterPro" id="IPR001969">
    <property type="entry name" value="Aspartic_peptidase_AS"/>
</dbReference>
<gene>
    <name evidence="3" type="ORF">APZ42_034209</name>
</gene>
<evidence type="ECO:0000313" key="4">
    <source>
        <dbReference type="Proteomes" id="UP000076858"/>
    </source>
</evidence>
<sequence length="150" mass="16625">MPPNDCRNVVLTQVECQNRIIEAIVDTGAEISVISPETCKLLKLPATPKWEGPFLIMANGSQAHPEGTVDLQLLVENTSICIDAAILPINRFDLILGNNALRQLQTISVTYSREGRTIFASKPEIEPRKHKGKFVPIANRESRTIAAIYF</sequence>
<evidence type="ECO:0000259" key="2">
    <source>
        <dbReference type="PROSITE" id="PS50175"/>
    </source>
</evidence>
<dbReference type="PROSITE" id="PS00141">
    <property type="entry name" value="ASP_PROTEASE"/>
    <property type="match status" value="1"/>
</dbReference>
<dbReference type="InterPro" id="IPR001995">
    <property type="entry name" value="Peptidase_A2_cat"/>
</dbReference>